<dbReference type="Pfam" id="PF10138">
    <property type="entry name" value="vWA-TerF-like"/>
    <property type="match status" value="1"/>
</dbReference>
<dbReference type="InterPro" id="IPR036465">
    <property type="entry name" value="vWFA_dom_sf"/>
</dbReference>
<dbReference type="InterPro" id="IPR019303">
    <property type="entry name" value="vWA_TerF_C"/>
</dbReference>
<dbReference type="CDD" id="cd00198">
    <property type="entry name" value="vWFA"/>
    <property type="match status" value="1"/>
</dbReference>
<protein>
    <submittedName>
        <fullName evidence="2">VWA domain-containing protein</fullName>
    </submittedName>
</protein>
<dbReference type="OrthoDB" id="5756874at2"/>
<dbReference type="SMART" id="SM00327">
    <property type="entry name" value="VWA"/>
    <property type="match status" value="1"/>
</dbReference>
<name>A0A4R4T4T3_9ACTN</name>
<dbReference type="Gene3D" id="3.40.50.410">
    <property type="entry name" value="von Willebrand factor, type A domain"/>
    <property type="match status" value="1"/>
</dbReference>
<feature type="domain" description="VWFA" evidence="1">
    <location>
        <begin position="39"/>
        <end position="211"/>
    </location>
</feature>
<comment type="caution">
    <text evidence="2">The sequence shown here is derived from an EMBL/GenBank/DDBJ whole genome shotgun (WGS) entry which is preliminary data.</text>
</comment>
<proteinExistence type="predicted"/>
<evidence type="ECO:0000313" key="2">
    <source>
        <dbReference type="EMBL" id="TDC69369.1"/>
    </source>
</evidence>
<dbReference type="AlphaFoldDB" id="A0A4R4T4T3"/>
<dbReference type="SUPFAM" id="SSF53300">
    <property type="entry name" value="vWA-like"/>
    <property type="match status" value="1"/>
</dbReference>
<dbReference type="RefSeq" id="WP_132820602.1">
    <property type="nucleotide sequence ID" value="NZ_SMKI01000340.1"/>
</dbReference>
<dbReference type="Proteomes" id="UP000295345">
    <property type="component" value="Unassembled WGS sequence"/>
</dbReference>
<evidence type="ECO:0000259" key="1">
    <source>
        <dbReference type="SMART" id="SM00327"/>
    </source>
</evidence>
<evidence type="ECO:0000313" key="3">
    <source>
        <dbReference type="Proteomes" id="UP000295345"/>
    </source>
</evidence>
<keyword evidence="3" id="KW-1185">Reference proteome</keyword>
<dbReference type="InterPro" id="IPR002035">
    <property type="entry name" value="VWF_A"/>
</dbReference>
<reference evidence="2 3" key="1">
    <citation type="submission" date="2019-03" db="EMBL/GenBank/DDBJ databases">
        <title>Draft genome sequences of novel Actinobacteria.</title>
        <authorList>
            <person name="Sahin N."/>
            <person name="Ay H."/>
            <person name="Saygin H."/>
        </authorList>
    </citation>
    <scope>NUCLEOTIDE SEQUENCE [LARGE SCALE GENOMIC DNA]</scope>
    <source>
        <strain evidence="2 3">DSM 41900</strain>
    </source>
</reference>
<organism evidence="2 3">
    <name type="scientific">Streptomyces hainanensis</name>
    <dbReference type="NCBI Taxonomy" id="402648"/>
    <lineage>
        <taxon>Bacteria</taxon>
        <taxon>Bacillati</taxon>
        <taxon>Actinomycetota</taxon>
        <taxon>Actinomycetes</taxon>
        <taxon>Kitasatosporales</taxon>
        <taxon>Streptomycetaceae</taxon>
        <taxon>Streptomyces</taxon>
    </lineage>
</organism>
<sequence length="235" mass="25331">MSETSAISLEKVTAAAPDLVERYESARVSLNKRRLLGERAAVYLVLDRSGSMRPFYEDGTVQHLAEQALGLAAHFDDDGVVPTVFFSTDVHTTADVTLGAHRGRIAAIHDTLGHMGRTYYAKAMRAVIAHYRASGATAPAFVLFQTDGAPKDKGETGRLLAESAGLPIFWQFVGFGDDEFAFLRRLDDLPGRLVDNAGFFPAGGKPAALPDAELYDALMAEFPTWLTAARGAGIL</sequence>
<dbReference type="EMBL" id="SMKI01000340">
    <property type="protein sequence ID" value="TDC69369.1"/>
    <property type="molecule type" value="Genomic_DNA"/>
</dbReference>
<accession>A0A4R4T4T3</accession>
<gene>
    <name evidence="2" type="ORF">E1283_26090</name>
</gene>